<dbReference type="InterPro" id="IPR006654">
    <property type="entry name" value="Trp_synth_beta"/>
</dbReference>
<dbReference type="InterPro" id="IPR036052">
    <property type="entry name" value="TrpB-like_PALP_sf"/>
</dbReference>
<gene>
    <name evidence="12" type="primary">trpB</name>
    <name evidence="14" type="ORF">DFR58_10866</name>
</gene>
<evidence type="ECO:0000256" key="5">
    <source>
        <dbReference type="ARBA" id="ARBA00011270"/>
    </source>
</evidence>
<dbReference type="HAMAP" id="MF_00133">
    <property type="entry name" value="Trp_synth_beta"/>
    <property type="match status" value="1"/>
</dbReference>
<dbReference type="UniPathway" id="UPA00035">
    <property type="reaction ID" value="UER00044"/>
</dbReference>
<evidence type="ECO:0000256" key="8">
    <source>
        <dbReference type="ARBA" id="ARBA00022898"/>
    </source>
</evidence>
<dbReference type="Proteomes" id="UP000253034">
    <property type="component" value="Unassembled WGS sequence"/>
</dbReference>
<dbReference type="Pfam" id="PF00291">
    <property type="entry name" value="PALP"/>
    <property type="match status" value="1"/>
</dbReference>
<feature type="domain" description="Tryptophan synthase beta chain-like PALP" evidence="13">
    <location>
        <begin position="81"/>
        <end position="417"/>
    </location>
</feature>
<evidence type="ECO:0000256" key="7">
    <source>
        <dbReference type="ARBA" id="ARBA00022822"/>
    </source>
</evidence>
<evidence type="ECO:0000256" key="12">
    <source>
        <dbReference type="HAMAP-Rule" id="MF_00133"/>
    </source>
</evidence>
<dbReference type="PANTHER" id="PTHR48077">
    <property type="entry name" value="TRYPTOPHAN SYNTHASE-RELATED"/>
    <property type="match status" value="1"/>
</dbReference>
<evidence type="ECO:0000256" key="9">
    <source>
        <dbReference type="ARBA" id="ARBA00023141"/>
    </source>
</evidence>
<dbReference type="AlphaFoldDB" id="A0A369B6M0"/>
<dbReference type="GO" id="GO:0030170">
    <property type="term" value="F:pyridoxal phosphate binding"/>
    <property type="evidence" value="ECO:0007669"/>
    <property type="project" value="InterPro"/>
</dbReference>
<dbReference type="NCBIfam" id="NF009057">
    <property type="entry name" value="PRK12391.1"/>
    <property type="match status" value="1"/>
</dbReference>
<accession>A0A369B6M0</accession>
<feature type="modified residue" description="N6-(pyridoxal phosphate)lysine" evidence="12">
    <location>
        <position position="116"/>
    </location>
</feature>
<reference evidence="14 15" key="1">
    <citation type="submission" date="2018-07" db="EMBL/GenBank/DDBJ databases">
        <title>Genomic Encyclopedia of Type Strains, Phase IV (KMG-IV): sequencing the most valuable type-strain genomes for metagenomic binning, comparative biology and taxonomic classification.</title>
        <authorList>
            <person name="Goeker M."/>
        </authorList>
    </citation>
    <scope>NUCLEOTIDE SEQUENCE [LARGE SCALE GENOMIC DNA]</scope>
    <source>
        <strain evidence="14 15">DSM 27016</strain>
    </source>
</reference>
<dbReference type="SUPFAM" id="SSF53686">
    <property type="entry name" value="Tryptophan synthase beta subunit-like PLP-dependent enzymes"/>
    <property type="match status" value="1"/>
</dbReference>
<comment type="similarity">
    <text evidence="4 12">Belongs to the TrpB family.</text>
</comment>
<dbReference type="GO" id="GO:0004834">
    <property type="term" value="F:tryptophan synthase activity"/>
    <property type="evidence" value="ECO:0007669"/>
    <property type="project" value="UniProtKB-UniRule"/>
</dbReference>
<evidence type="ECO:0000259" key="13">
    <source>
        <dbReference type="Pfam" id="PF00291"/>
    </source>
</evidence>
<evidence type="ECO:0000313" key="14">
    <source>
        <dbReference type="EMBL" id="RCX17172.1"/>
    </source>
</evidence>
<keyword evidence="7 12" id="KW-0822">Tryptophan biosynthesis</keyword>
<evidence type="ECO:0000256" key="4">
    <source>
        <dbReference type="ARBA" id="ARBA00009982"/>
    </source>
</evidence>
<dbReference type="PANTHER" id="PTHR48077:SF6">
    <property type="entry name" value="TRYPTOPHAN SYNTHASE"/>
    <property type="match status" value="1"/>
</dbReference>
<dbReference type="GO" id="GO:0052684">
    <property type="term" value="F:L-serine hydro-lyase (adding indole, L-tryptophan-forming) activity"/>
    <property type="evidence" value="ECO:0007669"/>
    <property type="project" value="TreeGrafter"/>
</dbReference>
<evidence type="ECO:0000256" key="1">
    <source>
        <dbReference type="ARBA" id="ARBA00001933"/>
    </source>
</evidence>
<dbReference type="NCBIfam" id="TIGR01415">
    <property type="entry name" value="trpB_rel"/>
    <property type="match status" value="1"/>
</dbReference>
<evidence type="ECO:0000256" key="11">
    <source>
        <dbReference type="ARBA" id="ARBA00049047"/>
    </source>
</evidence>
<dbReference type="CDD" id="cd06446">
    <property type="entry name" value="Trp-synth_B"/>
    <property type="match status" value="1"/>
</dbReference>
<evidence type="ECO:0000256" key="3">
    <source>
        <dbReference type="ARBA" id="ARBA00004733"/>
    </source>
</evidence>
<name>A0A369B6M0_9FIRM</name>
<comment type="cofactor">
    <cofactor evidence="1 12">
        <name>pyridoxal 5'-phosphate</name>
        <dbReference type="ChEBI" id="CHEBI:597326"/>
    </cofactor>
</comment>
<proteinExistence type="inferred from homology"/>
<evidence type="ECO:0000256" key="2">
    <source>
        <dbReference type="ARBA" id="ARBA00002786"/>
    </source>
</evidence>
<dbReference type="PIRSF" id="PIRSF500824">
    <property type="entry name" value="TrpB_prok"/>
    <property type="match status" value="1"/>
</dbReference>
<evidence type="ECO:0000313" key="15">
    <source>
        <dbReference type="Proteomes" id="UP000253034"/>
    </source>
</evidence>
<comment type="catalytic activity">
    <reaction evidence="11 12">
        <text>(1S,2R)-1-C-(indol-3-yl)glycerol 3-phosphate + L-serine = D-glyceraldehyde 3-phosphate + L-tryptophan + H2O</text>
        <dbReference type="Rhea" id="RHEA:10532"/>
        <dbReference type="ChEBI" id="CHEBI:15377"/>
        <dbReference type="ChEBI" id="CHEBI:33384"/>
        <dbReference type="ChEBI" id="CHEBI:57912"/>
        <dbReference type="ChEBI" id="CHEBI:58866"/>
        <dbReference type="ChEBI" id="CHEBI:59776"/>
        <dbReference type="EC" id="4.2.1.20"/>
    </reaction>
</comment>
<comment type="caution">
    <text evidence="14">The sequence shown here is derived from an EMBL/GenBank/DDBJ whole genome shotgun (WGS) entry which is preliminary data.</text>
</comment>
<comment type="subunit">
    <text evidence="5 12">Tetramer of two alpha and two beta chains.</text>
</comment>
<protein>
    <recommendedName>
        <fullName evidence="12">Tryptophan synthase beta chain</fullName>
        <ecNumber evidence="12">4.2.1.20</ecNumber>
    </recommendedName>
</protein>
<comment type="pathway">
    <text evidence="3 12">Amino-acid biosynthesis; L-tryptophan biosynthesis; L-tryptophan from chorismate: step 5/5.</text>
</comment>
<keyword evidence="10 12" id="KW-0456">Lyase</keyword>
<keyword evidence="9 12" id="KW-0057">Aromatic amino acid biosynthesis</keyword>
<keyword evidence="15" id="KW-1185">Reference proteome</keyword>
<dbReference type="InterPro" id="IPR001926">
    <property type="entry name" value="TrpB-like_PALP"/>
</dbReference>
<evidence type="ECO:0000256" key="10">
    <source>
        <dbReference type="ARBA" id="ARBA00023239"/>
    </source>
</evidence>
<dbReference type="Gene3D" id="3.40.50.1100">
    <property type="match status" value="2"/>
</dbReference>
<dbReference type="GO" id="GO:0005737">
    <property type="term" value="C:cytoplasm"/>
    <property type="evidence" value="ECO:0007669"/>
    <property type="project" value="TreeGrafter"/>
</dbReference>
<sequence length="456" mass="49953">MMSKKNVTKVILDETEIPRQWYNIVADMPNKPAPYYSPMTGKIATADDMAAIFPKEIIEQEMTSERFIDIPDEVREMYAQWRPSPLYRAKGLEKVLDTPARIYYKYEGTNATGSHKLNSSIPQAYYNKNAGIKRLSTETGAGQWGSALSLASNHFGMECTVYMVNVSYQQKPYRRSFMHTFGANVIASPSNLTNSGRSILEKDPECSGSLGIAISEAVEDAATHSDTNYALGSVLNHVCLHQTIIGQEAKKQLEMIDEYPDVVFACCGGGSNFAGAAFPFLMDRFKGKKVRAVAVEPTACPTLTKGVFAYDYGDTAKAAPIAKMYTLGHDFIPEGIHAGGLRYHGASSIVSQLYNDGIIEAQSCGQKEVFDAAVTFARAEGIVPAPESSHAIRAAIDEALKAKEEGREQVILFNLSGHGYFDFSAYDSYFGGKLENIHYDEQAVKASIANLPDIKG</sequence>
<keyword evidence="8 12" id="KW-0663">Pyridoxal phosphate</keyword>
<dbReference type="EC" id="4.2.1.20" evidence="12"/>
<keyword evidence="6 12" id="KW-0028">Amino-acid biosynthesis</keyword>
<dbReference type="InterPro" id="IPR023026">
    <property type="entry name" value="Trp_synth_beta/beta-like"/>
</dbReference>
<dbReference type="EMBL" id="QPJT01000008">
    <property type="protein sequence ID" value="RCX17172.1"/>
    <property type="molecule type" value="Genomic_DNA"/>
</dbReference>
<evidence type="ECO:0000256" key="6">
    <source>
        <dbReference type="ARBA" id="ARBA00022605"/>
    </source>
</evidence>
<comment type="function">
    <text evidence="2 12">The beta subunit is responsible for the synthesis of L-tryptophan from indole and L-serine.</text>
</comment>
<organism evidence="14 15">
    <name type="scientific">Anaerobacterium chartisolvens</name>
    <dbReference type="NCBI Taxonomy" id="1297424"/>
    <lineage>
        <taxon>Bacteria</taxon>
        <taxon>Bacillati</taxon>
        <taxon>Bacillota</taxon>
        <taxon>Clostridia</taxon>
        <taxon>Eubacteriales</taxon>
        <taxon>Oscillospiraceae</taxon>
        <taxon>Anaerobacterium</taxon>
    </lineage>
</organism>
<dbReference type="InterPro" id="IPR006316">
    <property type="entry name" value="Trp_synth_b-like"/>
</dbReference>
<dbReference type="PIRSF" id="PIRSF001413">
    <property type="entry name" value="Trp_syn_beta"/>
    <property type="match status" value="1"/>
</dbReference>